<evidence type="ECO:0000313" key="2">
    <source>
        <dbReference type="EMBL" id="CAD7284354.1"/>
    </source>
</evidence>
<feature type="compositionally biased region" description="Low complexity" evidence="1">
    <location>
        <begin position="138"/>
        <end position="157"/>
    </location>
</feature>
<evidence type="ECO:0000313" key="3">
    <source>
        <dbReference type="Proteomes" id="UP000678499"/>
    </source>
</evidence>
<dbReference type="EMBL" id="OA889928">
    <property type="protein sequence ID" value="CAD7284354.1"/>
    <property type="molecule type" value="Genomic_DNA"/>
</dbReference>
<keyword evidence="3" id="KW-1185">Reference proteome</keyword>
<feature type="region of interest" description="Disordered" evidence="1">
    <location>
        <begin position="46"/>
        <end position="85"/>
    </location>
</feature>
<feature type="region of interest" description="Disordered" evidence="1">
    <location>
        <begin position="225"/>
        <end position="280"/>
    </location>
</feature>
<feature type="compositionally biased region" description="Polar residues" evidence="1">
    <location>
        <begin position="53"/>
        <end position="63"/>
    </location>
</feature>
<organism evidence="2">
    <name type="scientific">Notodromas monacha</name>
    <dbReference type="NCBI Taxonomy" id="399045"/>
    <lineage>
        <taxon>Eukaryota</taxon>
        <taxon>Metazoa</taxon>
        <taxon>Ecdysozoa</taxon>
        <taxon>Arthropoda</taxon>
        <taxon>Crustacea</taxon>
        <taxon>Oligostraca</taxon>
        <taxon>Ostracoda</taxon>
        <taxon>Podocopa</taxon>
        <taxon>Podocopida</taxon>
        <taxon>Cypridocopina</taxon>
        <taxon>Cypridoidea</taxon>
        <taxon>Cyprididae</taxon>
        <taxon>Notodromas</taxon>
    </lineage>
</organism>
<dbReference type="AlphaFoldDB" id="A0A7R9GKD3"/>
<reference evidence="2" key="1">
    <citation type="submission" date="2020-11" db="EMBL/GenBank/DDBJ databases">
        <authorList>
            <person name="Tran Van P."/>
        </authorList>
    </citation>
    <scope>NUCLEOTIDE SEQUENCE</scope>
</reference>
<evidence type="ECO:0000256" key="1">
    <source>
        <dbReference type="SAM" id="MobiDB-lite"/>
    </source>
</evidence>
<proteinExistence type="predicted"/>
<dbReference type="EMBL" id="CAJPEX010007891">
    <property type="protein sequence ID" value="CAG0924506.1"/>
    <property type="molecule type" value="Genomic_DNA"/>
</dbReference>
<gene>
    <name evidence="2" type="ORF">NMOB1V02_LOCUS11961</name>
</gene>
<feature type="non-terminal residue" evidence="2">
    <location>
        <position position="1"/>
    </location>
</feature>
<accession>A0A7R9GKD3</accession>
<feature type="region of interest" description="Disordered" evidence="1">
    <location>
        <begin position="138"/>
        <end position="160"/>
    </location>
</feature>
<name>A0A7R9GKD3_9CRUS</name>
<protein>
    <submittedName>
        <fullName evidence="2">Uncharacterized protein</fullName>
    </submittedName>
</protein>
<dbReference type="Proteomes" id="UP000678499">
    <property type="component" value="Unassembled WGS sequence"/>
</dbReference>
<sequence>LPVRTLHPKALEKLLQDEETLQKTENRCHSDCLLEEDSPRTALSLQEGEKVSEQASESICQTEKVSKSKRRKSVNDERNKGGETIAISFPDRGKLIKDENLGKIPGNLSPMGSLSSNRLSSDSELAWQLATFHQKSSVLSNVDDSSNPENTSSQSSSRKTTVIRTTFARSILRKKTKEVPSLESQESLKYVRMLDADSGANLPALRTSDSFSVDGKISLSKIEATTGSTNRSRSGRWIDPKRITVTRQEASPADIDSDTFSPNDEEEEPRPKTVGFEYWF</sequence>